<dbReference type="AlphaFoldDB" id="A0A1Y5TX88"/>
<organism evidence="2 3">
    <name type="scientific">Oceanibacterium hippocampi</name>
    <dbReference type="NCBI Taxonomy" id="745714"/>
    <lineage>
        <taxon>Bacteria</taxon>
        <taxon>Pseudomonadati</taxon>
        <taxon>Pseudomonadota</taxon>
        <taxon>Alphaproteobacteria</taxon>
        <taxon>Sneathiellales</taxon>
        <taxon>Sneathiellaceae</taxon>
        <taxon>Oceanibacterium</taxon>
    </lineage>
</organism>
<dbReference type="GO" id="GO:0016747">
    <property type="term" value="F:acyltransferase activity, transferring groups other than amino-acyl groups"/>
    <property type="evidence" value="ECO:0007669"/>
    <property type="project" value="InterPro"/>
</dbReference>
<dbReference type="RefSeq" id="WP_085885337.1">
    <property type="nucleotide sequence ID" value="NZ_FWFR01000004.1"/>
</dbReference>
<name>A0A1Y5TX88_9PROT</name>
<dbReference type="OrthoDB" id="9797178at2"/>
<dbReference type="SUPFAM" id="SSF55729">
    <property type="entry name" value="Acyl-CoA N-acyltransferases (Nat)"/>
    <property type="match status" value="1"/>
</dbReference>
<feature type="domain" description="N-acetyltransferase" evidence="1">
    <location>
        <begin position="3"/>
        <end position="144"/>
    </location>
</feature>
<dbReference type="InParanoid" id="A0A1Y5TX88"/>
<dbReference type="InterPro" id="IPR000182">
    <property type="entry name" value="GNAT_dom"/>
</dbReference>
<reference evidence="2 3" key="1">
    <citation type="submission" date="2017-03" db="EMBL/GenBank/DDBJ databases">
        <authorList>
            <person name="Afonso C.L."/>
            <person name="Miller P.J."/>
            <person name="Scott M.A."/>
            <person name="Spackman E."/>
            <person name="Goraichik I."/>
            <person name="Dimitrov K.M."/>
            <person name="Suarez D.L."/>
            <person name="Swayne D.E."/>
        </authorList>
    </citation>
    <scope>NUCLEOTIDE SEQUENCE [LARGE SCALE GENOMIC DNA]</scope>
    <source>
        <strain evidence="2 3">CECT 7691</strain>
    </source>
</reference>
<sequence>MRVDIRDEATADRAAVRSVVTQAFGRPAEADLVERLRADGDVEIALVAFDRAGRIVGHVLFSPMTAPFRALGLAPVAVLPECQRSGIGGQLIRAGIARAAAAGWAGIFVLGEPEYYQRFGFRPETAAGFTSQHAGSWLMALALNGSLPATTGQVDYAPAFADLE</sequence>
<evidence type="ECO:0000313" key="2">
    <source>
        <dbReference type="EMBL" id="SLN75971.1"/>
    </source>
</evidence>
<dbReference type="Proteomes" id="UP000193200">
    <property type="component" value="Unassembled WGS sequence"/>
</dbReference>
<evidence type="ECO:0000313" key="3">
    <source>
        <dbReference type="Proteomes" id="UP000193200"/>
    </source>
</evidence>
<accession>A0A1Y5TX88</accession>
<gene>
    <name evidence="2" type="ORF">OCH7691_04006</name>
</gene>
<evidence type="ECO:0000259" key="1">
    <source>
        <dbReference type="PROSITE" id="PS51186"/>
    </source>
</evidence>
<dbReference type="EMBL" id="FWFR01000004">
    <property type="protein sequence ID" value="SLN75971.1"/>
    <property type="molecule type" value="Genomic_DNA"/>
</dbReference>
<dbReference type="PROSITE" id="PS51186">
    <property type="entry name" value="GNAT"/>
    <property type="match status" value="1"/>
</dbReference>
<dbReference type="Pfam" id="PF13508">
    <property type="entry name" value="Acetyltransf_7"/>
    <property type="match status" value="1"/>
</dbReference>
<dbReference type="InterPro" id="IPR016181">
    <property type="entry name" value="Acyl_CoA_acyltransferase"/>
</dbReference>
<keyword evidence="3" id="KW-1185">Reference proteome</keyword>
<dbReference type="Gene3D" id="3.40.630.30">
    <property type="match status" value="1"/>
</dbReference>
<protein>
    <recommendedName>
        <fullName evidence="1">N-acetyltransferase domain-containing protein</fullName>
    </recommendedName>
</protein>
<dbReference type="CDD" id="cd04301">
    <property type="entry name" value="NAT_SF"/>
    <property type="match status" value="1"/>
</dbReference>
<proteinExistence type="predicted"/>
<dbReference type="FunCoup" id="A0A1Y5TX88">
    <property type="interactions" value="76"/>
</dbReference>